<dbReference type="Proteomes" id="UP000585474">
    <property type="component" value="Unassembled WGS sequence"/>
</dbReference>
<dbReference type="Gene3D" id="2.40.70.10">
    <property type="entry name" value="Acid Proteases"/>
    <property type="match status" value="1"/>
</dbReference>
<protein>
    <submittedName>
        <fullName evidence="1">Uncharacterized protein</fullName>
    </submittedName>
</protein>
<dbReference type="AlphaFoldDB" id="A0A7J0DRH9"/>
<sequence>MADGTRSQDVKKLEYSFQILKEQEVNSAKETAKIKNTLVEVKEFMAAVTFKYDQVAAHVYGKQHESVPGGSENQGMNFNQFRAEYSQSQSFPGFGTSTHNFLNQEVVERAGVETVDTDPLTAFVVDGTKMISCVACKDFKWEMQGAVFQTDMRVLELKGCDMVLGIQ</sequence>
<proteinExistence type="predicted"/>
<comment type="caution">
    <text evidence="1">The sequence shown here is derived from an EMBL/GenBank/DDBJ whole genome shotgun (WGS) entry which is preliminary data.</text>
</comment>
<dbReference type="OrthoDB" id="1934862at2759"/>
<dbReference type="CDD" id="cd00303">
    <property type="entry name" value="retropepsin_like"/>
    <property type="match status" value="1"/>
</dbReference>
<reference evidence="2" key="1">
    <citation type="submission" date="2019-07" db="EMBL/GenBank/DDBJ databases">
        <title>De Novo Assembly of kiwifruit Actinidia rufa.</title>
        <authorList>
            <person name="Sugita-Konishi S."/>
            <person name="Sato K."/>
            <person name="Mori E."/>
            <person name="Abe Y."/>
            <person name="Kisaki G."/>
            <person name="Hamano K."/>
            <person name="Suezawa K."/>
            <person name="Otani M."/>
            <person name="Fukuda T."/>
            <person name="Manabe T."/>
            <person name="Gomi K."/>
            <person name="Tabuchi M."/>
            <person name="Akimitsu K."/>
            <person name="Kataoka I."/>
        </authorList>
    </citation>
    <scope>NUCLEOTIDE SEQUENCE [LARGE SCALE GENOMIC DNA]</scope>
    <source>
        <strain evidence="2">cv. Fuchu</strain>
    </source>
</reference>
<organism evidence="1 2">
    <name type="scientific">Actinidia rufa</name>
    <dbReference type="NCBI Taxonomy" id="165716"/>
    <lineage>
        <taxon>Eukaryota</taxon>
        <taxon>Viridiplantae</taxon>
        <taxon>Streptophyta</taxon>
        <taxon>Embryophyta</taxon>
        <taxon>Tracheophyta</taxon>
        <taxon>Spermatophyta</taxon>
        <taxon>Magnoliopsida</taxon>
        <taxon>eudicotyledons</taxon>
        <taxon>Gunneridae</taxon>
        <taxon>Pentapetalae</taxon>
        <taxon>asterids</taxon>
        <taxon>Ericales</taxon>
        <taxon>Actinidiaceae</taxon>
        <taxon>Actinidia</taxon>
    </lineage>
</organism>
<dbReference type="InterPro" id="IPR021109">
    <property type="entry name" value="Peptidase_aspartic_dom_sf"/>
</dbReference>
<evidence type="ECO:0000313" key="2">
    <source>
        <dbReference type="Proteomes" id="UP000585474"/>
    </source>
</evidence>
<evidence type="ECO:0000313" key="1">
    <source>
        <dbReference type="EMBL" id="GFS40847.1"/>
    </source>
</evidence>
<keyword evidence="2" id="KW-1185">Reference proteome</keyword>
<dbReference type="EMBL" id="BJWL01000360">
    <property type="protein sequence ID" value="GFS40847.1"/>
    <property type="molecule type" value="Genomic_DNA"/>
</dbReference>
<gene>
    <name evidence="1" type="ORF">Acr_00g0070840</name>
</gene>
<name>A0A7J0DRH9_9ERIC</name>
<accession>A0A7J0DRH9</accession>